<sequence>MPTDLPNERAVRKPGTLELDPTGEGIAIDETARLIATNKVEGAAVYDQTGRHLGAIHTIMVDKLSGQVAYAVLAFGGFLGLGETHHPLPWKALTYSPELGGYVVDIDPGVLAGAPNEAVG</sequence>
<dbReference type="SUPFAM" id="SSF50346">
    <property type="entry name" value="PRC-barrel domain"/>
    <property type="match status" value="1"/>
</dbReference>
<proteinExistence type="predicted"/>
<gene>
    <name evidence="3" type="ORF">SAMN05216360_109242</name>
</gene>
<dbReference type="OrthoDB" id="7274881at2"/>
<keyword evidence="4" id="KW-1185">Reference proteome</keyword>
<dbReference type="AlphaFoldDB" id="A0A1H0CPT3"/>
<protein>
    <submittedName>
        <fullName evidence="3">PRC-barrel domain-containing protein</fullName>
    </submittedName>
</protein>
<dbReference type="STRING" id="582672.SAMN05216360_109242"/>
<accession>A0A1H0CPT3</accession>
<organism evidence="3 4">
    <name type="scientific">Methylobacterium phyllostachyos</name>
    <dbReference type="NCBI Taxonomy" id="582672"/>
    <lineage>
        <taxon>Bacteria</taxon>
        <taxon>Pseudomonadati</taxon>
        <taxon>Pseudomonadota</taxon>
        <taxon>Alphaproteobacteria</taxon>
        <taxon>Hyphomicrobiales</taxon>
        <taxon>Methylobacteriaceae</taxon>
        <taxon>Methylobacterium</taxon>
    </lineage>
</organism>
<dbReference type="PANTHER" id="PTHR36505">
    <property type="entry name" value="BLR1072 PROTEIN"/>
    <property type="match status" value="1"/>
</dbReference>
<dbReference type="InterPro" id="IPR027275">
    <property type="entry name" value="PRC-brl_dom"/>
</dbReference>
<evidence type="ECO:0000313" key="4">
    <source>
        <dbReference type="Proteomes" id="UP000198704"/>
    </source>
</evidence>
<evidence type="ECO:0000259" key="2">
    <source>
        <dbReference type="Pfam" id="PF05239"/>
    </source>
</evidence>
<reference evidence="4" key="1">
    <citation type="submission" date="2016-10" db="EMBL/GenBank/DDBJ databases">
        <authorList>
            <person name="Varghese N."/>
            <person name="Submissions S."/>
        </authorList>
    </citation>
    <scope>NUCLEOTIDE SEQUENCE [LARGE SCALE GENOMIC DNA]</scope>
    <source>
        <strain evidence="4">BL47</strain>
    </source>
</reference>
<dbReference type="Gene3D" id="2.30.30.240">
    <property type="entry name" value="PRC-barrel domain"/>
    <property type="match status" value="1"/>
</dbReference>
<evidence type="ECO:0000313" key="3">
    <source>
        <dbReference type="EMBL" id="SDN59917.1"/>
    </source>
</evidence>
<dbReference type="PANTHER" id="PTHR36505:SF1">
    <property type="entry name" value="BLR1072 PROTEIN"/>
    <property type="match status" value="1"/>
</dbReference>
<dbReference type="EMBL" id="FNHS01000009">
    <property type="protein sequence ID" value="SDN59917.1"/>
    <property type="molecule type" value="Genomic_DNA"/>
</dbReference>
<name>A0A1H0CPT3_9HYPH</name>
<feature type="compositionally biased region" description="Basic and acidic residues" evidence="1">
    <location>
        <begin position="1"/>
        <end position="11"/>
    </location>
</feature>
<feature type="region of interest" description="Disordered" evidence="1">
    <location>
        <begin position="1"/>
        <end position="22"/>
    </location>
</feature>
<dbReference type="Pfam" id="PF05239">
    <property type="entry name" value="PRC"/>
    <property type="match status" value="1"/>
</dbReference>
<dbReference type="Proteomes" id="UP000198704">
    <property type="component" value="Unassembled WGS sequence"/>
</dbReference>
<evidence type="ECO:0000256" key="1">
    <source>
        <dbReference type="SAM" id="MobiDB-lite"/>
    </source>
</evidence>
<dbReference type="InterPro" id="IPR011033">
    <property type="entry name" value="PRC_barrel-like_sf"/>
</dbReference>
<feature type="domain" description="PRC-barrel" evidence="2">
    <location>
        <begin position="37"/>
        <end position="110"/>
    </location>
</feature>